<evidence type="ECO:0000256" key="2">
    <source>
        <dbReference type="ARBA" id="ARBA00034247"/>
    </source>
</evidence>
<comment type="catalytic activity">
    <reaction evidence="2">
        <text>2 GTP = 3',3'-c-di-GMP + 2 diphosphate</text>
        <dbReference type="Rhea" id="RHEA:24898"/>
        <dbReference type="ChEBI" id="CHEBI:33019"/>
        <dbReference type="ChEBI" id="CHEBI:37565"/>
        <dbReference type="ChEBI" id="CHEBI:58805"/>
        <dbReference type="EC" id="2.7.7.65"/>
    </reaction>
</comment>
<dbReference type="NCBIfam" id="TIGR00254">
    <property type="entry name" value="GGDEF"/>
    <property type="match status" value="1"/>
</dbReference>
<dbReference type="FunFam" id="3.30.70.270:FF:000001">
    <property type="entry name" value="Diguanylate cyclase domain protein"/>
    <property type="match status" value="1"/>
</dbReference>
<evidence type="ECO:0000256" key="3">
    <source>
        <dbReference type="SAM" id="Phobius"/>
    </source>
</evidence>
<dbReference type="PROSITE" id="PS50887">
    <property type="entry name" value="GGDEF"/>
    <property type="match status" value="1"/>
</dbReference>
<dbReference type="GO" id="GO:0052621">
    <property type="term" value="F:diguanylate cyclase activity"/>
    <property type="evidence" value="ECO:0007669"/>
    <property type="project" value="UniProtKB-EC"/>
</dbReference>
<dbReference type="InterPro" id="IPR043128">
    <property type="entry name" value="Rev_trsase/Diguanyl_cyclase"/>
</dbReference>
<evidence type="ECO:0000313" key="5">
    <source>
        <dbReference type="EMBL" id="MPW23029.1"/>
    </source>
</evidence>
<sequence length="284" mass="30153">MPGSSNKTYSRPPLRPRPLSSRVTAVLASVARSFSKHPVLAAMAGAAAALVFAFLTVESTLRGVTNAILTGYAITTVALAAAATLLSRFAHREELLNHRKLRRLSRTDALTGLANWKSLDAALTAKWGIARRKGVPLSVILVDIDHFKRFNDTLGHEIGDDVLITVANCIAAIIAVTGGFVARYGGDEFGVVLGNRSPEKVLSVASTIRRRVQDLQIQTHGTRQGCLTVSVGCATCEPLHMSSADELKEAADLQLNEAKAAGRNRVRAATLSADAPAPTLEVSP</sequence>
<feature type="transmembrane region" description="Helical" evidence="3">
    <location>
        <begin position="39"/>
        <end position="57"/>
    </location>
</feature>
<dbReference type="InterPro" id="IPR000160">
    <property type="entry name" value="GGDEF_dom"/>
</dbReference>
<organism evidence="5 6">
    <name type="scientific">Paraburkholderia franconis</name>
    <dbReference type="NCBI Taxonomy" id="2654983"/>
    <lineage>
        <taxon>Bacteria</taxon>
        <taxon>Pseudomonadati</taxon>
        <taxon>Pseudomonadota</taxon>
        <taxon>Betaproteobacteria</taxon>
        <taxon>Burkholderiales</taxon>
        <taxon>Burkholderiaceae</taxon>
        <taxon>Paraburkholderia</taxon>
    </lineage>
</organism>
<keyword evidence="6" id="KW-1185">Reference proteome</keyword>
<dbReference type="PANTHER" id="PTHR45138:SF9">
    <property type="entry name" value="DIGUANYLATE CYCLASE DGCM-RELATED"/>
    <property type="match status" value="1"/>
</dbReference>
<dbReference type="SUPFAM" id="SSF55073">
    <property type="entry name" value="Nucleotide cyclase"/>
    <property type="match status" value="1"/>
</dbReference>
<dbReference type="Gene3D" id="3.30.70.270">
    <property type="match status" value="1"/>
</dbReference>
<dbReference type="GO" id="GO:1902201">
    <property type="term" value="P:negative regulation of bacterial-type flagellum-dependent cell motility"/>
    <property type="evidence" value="ECO:0007669"/>
    <property type="project" value="TreeGrafter"/>
</dbReference>
<gene>
    <name evidence="5" type="ORF">GCT13_41205</name>
</gene>
<evidence type="ECO:0000259" key="4">
    <source>
        <dbReference type="PROSITE" id="PS50887"/>
    </source>
</evidence>
<keyword evidence="3" id="KW-0812">Transmembrane</keyword>
<dbReference type="SMART" id="SM00267">
    <property type="entry name" value="GGDEF"/>
    <property type="match status" value="1"/>
</dbReference>
<evidence type="ECO:0000313" key="6">
    <source>
        <dbReference type="Proteomes" id="UP000484381"/>
    </source>
</evidence>
<feature type="domain" description="GGDEF" evidence="4">
    <location>
        <begin position="135"/>
        <end position="271"/>
    </location>
</feature>
<dbReference type="Pfam" id="PF00990">
    <property type="entry name" value="GGDEF"/>
    <property type="match status" value="1"/>
</dbReference>
<protein>
    <recommendedName>
        <fullName evidence="1">diguanylate cyclase</fullName>
        <ecNumber evidence="1">2.7.7.65</ecNumber>
    </recommendedName>
</protein>
<comment type="caution">
    <text evidence="5">The sequence shown here is derived from an EMBL/GenBank/DDBJ whole genome shotgun (WGS) entry which is preliminary data.</text>
</comment>
<dbReference type="EMBL" id="WHNP01000088">
    <property type="protein sequence ID" value="MPW23029.1"/>
    <property type="molecule type" value="Genomic_DNA"/>
</dbReference>
<dbReference type="GO" id="GO:0005886">
    <property type="term" value="C:plasma membrane"/>
    <property type="evidence" value="ECO:0007669"/>
    <property type="project" value="TreeGrafter"/>
</dbReference>
<keyword evidence="3" id="KW-0472">Membrane</keyword>
<dbReference type="EC" id="2.7.7.65" evidence="1"/>
<dbReference type="InterPro" id="IPR029787">
    <property type="entry name" value="Nucleotide_cyclase"/>
</dbReference>
<dbReference type="Proteomes" id="UP000484381">
    <property type="component" value="Unassembled WGS sequence"/>
</dbReference>
<dbReference type="PANTHER" id="PTHR45138">
    <property type="entry name" value="REGULATORY COMPONENTS OF SENSORY TRANSDUCTION SYSTEM"/>
    <property type="match status" value="1"/>
</dbReference>
<accession>A0A7X1NJF5</accession>
<name>A0A7X1NJF5_9BURK</name>
<proteinExistence type="predicted"/>
<feature type="transmembrane region" description="Helical" evidence="3">
    <location>
        <begin position="69"/>
        <end position="90"/>
    </location>
</feature>
<dbReference type="CDD" id="cd01949">
    <property type="entry name" value="GGDEF"/>
    <property type="match status" value="1"/>
</dbReference>
<dbReference type="AlphaFoldDB" id="A0A7X1NJF5"/>
<dbReference type="InterPro" id="IPR050469">
    <property type="entry name" value="Diguanylate_Cyclase"/>
</dbReference>
<keyword evidence="3" id="KW-1133">Transmembrane helix</keyword>
<dbReference type="GO" id="GO:0043709">
    <property type="term" value="P:cell adhesion involved in single-species biofilm formation"/>
    <property type="evidence" value="ECO:0007669"/>
    <property type="project" value="TreeGrafter"/>
</dbReference>
<evidence type="ECO:0000256" key="1">
    <source>
        <dbReference type="ARBA" id="ARBA00012528"/>
    </source>
</evidence>
<reference evidence="5 6" key="1">
    <citation type="submission" date="2019-10" db="EMBL/GenBank/DDBJ databases">
        <title>Paraburkholderia sp. isolated from nodules of Mimosa pudica from Brazilian Atlantic Forest soils.</title>
        <authorList>
            <person name="Paulitsch F."/>
            <person name="Hungria M."/>
            <person name="Dall'Agnol R."/>
        </authorList>
    </citation>
    <scope>NUCLEOTIDE SEQUENCE [LARGE SCALE GENOMIC DNA]</scope>
    <source>
        <strain evidence="5 6">CNPSo 3157</strain>
    </source>
</reference>
<dbReference type="RefSeq" id="WP_152767595.1">
    <property type="nucleotide sequence ID" value="NZ_WHNP01000088.1"/>
</dbReference>